<protein>
    <submittedName>
        <fullName evidence="1">Uncharacterized protein</fullName>
    </submittedName>
</protein>
<name>A0A4C1S8W2_EUMVA</name>
<proteinExistence type="predicted"/>
<organism evidence="1 2">
    <name type="scientific">Eumeta variegata</name>
    <name type="common">Bagworm moth</name>
    <name type="synonym">Eumeta japonica</name>
    <dbReference type="NCBI Taxonomy" id="151549"/>
    <lineage>
        <taxon>Eukaryota</taxon>
        <taxon>Metazoa</taxon>
        <taxon>Ecdysozoa</taxon>
        <taxon>Arthropoda</taxon>
        <taxon>Hexapoda</taxon>
        <taxon>Insecta</taxon>
        <taxon>Pterygota</taxon>
        <taxon>Neoptera</taxon>
        <taxon>Endopterygota</taxon>
        <taxon>Lepidoptera</taxon>
        <taxon>Glossata</taxon>
        <taxon>Ditrysia</taxon>
        <taxon>Tineoidea</taxon>
        <taxon>Psychidae</taxon>
        <taxon>Oiketicinae</taxon>
        <taxon>Eumeta</taxon>
    </lineage>
</organism>
<reference evidence="1 2" key="1">
    <citation type="journal article" date="2019" name="Commun. Biol.">
        <title>The bagworm genome reveals a unique fibroin gene that provides high tensile strength.</title>
        <authorList>
            <person name="Kono N."/>
            <person name="Nakamura H."/>
            <person name="Ohtoshi R."/>
            <person name="Tomita M."/>
            <person name="Numata K."/>
            <person name="Arakawa K."/>
        </authorList>
    </citation>
    <scope>NUCLEOTIDE SEQUENCE [LARGE SCALE GENOMIC DNA]</scope>
</reference>
<dbReference type="AlphaFoldDB" id="A0A4C1S8W2"/>
<accession>A0A4C1S8W2</accession>
<evidence type="ECO:0000313" key="1">
    <source>
        <dbReference type="EMBL" id="GBO98688.1"/>
    </source>
</evidence>
<keyword evidence="2" id="KW-1185">Reference proteome</keyword>
<dbReference type="Proteomes" id="UP000299102">
    <property type="component" value="Unassembled WGS sequence"/>
</dbReference>
<gene>
    <name evidence="1" type="ORF">EVAR_103829_1</name>
</gene>
<comment type="caution">
    <text evidence="1">The sequence shown here is derived from an EMBL/GenBank/DDBJ whole genome shotgun (WGS) entry which is preliminary data.</text>
</comment>
<dbReference type="EMBL" id="BGZK01003203">
    <property type="protein sequence ID" value="GBO98688.1"/>
    <property type="molecule type" value="Genomic_DNA"/>
</dbReference>
<sequence length="75" mass="8650">MQFFDIDSRPCRNERRYLAALNDYRQSIIEGQKSMRVTRFRWSTLPMDTPDSGAITSALPVLCVGIEHLTEETVD</sequence>
<evidence type="ECO:0000313" key="2">
    <source>
        <dbReference type="Proteomes" id="UP000299102"/>
    </source>
</evidence>